<evidence type="ECO:0000256" key="7">
    <source>
        <dbReference type="ARBA" id="ARBA00022915"/>
    </source>
</evidence>
<dbReference type="SMART" id="SM01130">
    <property type="entry name" value="DHDPS"/>
    <property type="match status" value="1"/>
</dbReference>
<comment type="pathway">
    <text evidence="2 12">Amino-acid biosynthesis; L-lysine biosynthesis via DAP pathway; (S)-tetrahydrodipicolinate from L-aspartate: step 3/4.</text>
</comment>
<dbReference type="NCBIfam" id="TIGR00674">
    <property type="entry name" value="dapA"/>
    <property type="match status" value="1"/>
</dbReference>
<dbReference type="AlphaFoldDB" id="A0A1V1P956"/>
<feature type="active site" description="Proton donor/acceptor" evidence="12 14">
    <location>
        <position position="134"/>
    </location>
</feature>
<comment type="caution">
    <text evidence="12">Was originally thought to be a dihydrodipicolinate synthase (DHDPS), catalyzing the condensation of (S)-aspartate-beta-semialdehyde [(S)-ASA] and pyruvate to dihydrodipicolinate (DHDP). However, it was shown in E.coli that the product of the enzymatic reaction is not dihydrodipicolinate but in fact (4S)-4-hydroxy-2,3,4,5-tetrahydro-(2S)-dipicolinic acid (HTPA), and that the consecutive dehydration reaction leading to DHDP is not spontaneous but catalyzed by DapB.</text>
</comment>
<evidence type="ECO:0000313" key="17">
    <source>
        <dbReference type="Proteomes" id="UP000189670"/>
    </source>
</evidence>
<evidence type="ECO:0000256" key="1">
    <source>
        <dbReference type="ARBA" id="ARBA00003294"/>
    </source>
</evidence>
<organism evidence="16 17">
    <name type="scientific">Candidatus Magnetoglobus multicellularis str. Araruama</name>
    <dbReference type="NCBI Taxonomy" id="890399"/>
    <lineage>
        <taxon>Bacteria</taxon>
        <taxon>Pseudomonadati</taxon>
        <taxon>Thermodesulfobacteriota</taxon>
        <taxon>Desulfobacteria</taxon>
        <taxon>Desulfobacterales</taxon>
        <taxon>Desulfobacteraceae</taxon>
        <taxon>Candidatus Magnetoglobus</taxon>
    </lineage>
</organism>
<dbReference type="UniPathway" id="UPA00034">
    <property type="reaction ID" value="UER00017"/>
</dbReference>
<dbReference type="InterPro" id="IPR005263">
    <property type="entry name" value="DapA"/>
</dbReference>
<comment type="similarity">
    <text evidence="3 12 13">Belongs to the DapA family.</text>
</comment>
<feature type="binding site" evidence="12 15">
    <location>
        <position position="208"/>
    </location>
    <ligand>
        <name>pyruvate</name>
        <dbReference type="ChEBI" id="CHEBI:15361"/>
    </ligand>
</feature>
<feature type="site" description="Part of a proton relay during catalysis" evidence="12">
    <location>
        <position position="106"/>
    </location>
</feature>
<dbReference type="GO" id="GO:0005737">
    <property type="term" value="C:cytoplasm"/>
    <property type="evidence" value="ECO:0007669"/>
    <property type="project" value="UniProtKB-SubCell"/>
</dbReference>
<evidence type="ECO:0000256" key="8">
    <source>
        <dbReference type="ARBA" id="ARBA00023154"/>
    </source>
</evidence>
<evidence type="ECO:0000256" key="6">
    <source>
        <dbReference type="ARBA" id="ARBA00022605"/>
    </source>
</evidence>
<keyword evidence="5 12" id="KW-0963">Cytoplasm</keyword>
<reference evidence="17" key="1">
    <citation type="submission" date="2012-11" db="EMBL/GenBank/DDBJ databases">
        <authorList>
            <person name="Lucero-Rivera Y.E."/>
            <person name="Tovar-Ramirez D."/>
        </authorList>
    </citation>
    <scope>NUCLEOTIDE SEQUENCE [LARGE SCALE GENOMIC DNA]</scope>
    <source>
        <strain evidence="17">Araruama</strain>
    </source>
</reference>
<dbReference type="InterPro" id="IPR002220">
    <property type="entry name" value="DapA-like"/>
</dbReference>
<dbReference type="PANTHER" id="PTHR12128">
    <property type="entry name" value="DIHYDRODIPICOLINATE SYNTHASE"/>
    <property type="match status" value="1"/>
</dbReference>
<dbReference type="PIRSF" id="PIRSF001365">
    <property type="entry name" value="DHDPS"/>
    <property type="match status" value="1"/>
</dbReference>
<comment type="subunit">
    <text evidence="12">Homotetramer; dimer of dimers.</text>
</comment>
<dbReference type="GO" id="GO:0008840">
    <property type="term" value="F:4-hydroxy-tetrahydrodipicolinate synthase activity"/>
    <property type="evidence" value="ECO:0007669"/>
    <property type="project" value="UniProtKB-UniRule"/>
</dbReference>
<dbReference type="GO" id="GO:0019877">
    <property type="term" value="P:diaminopimelate biosynthetic process"/>
    <property type="evidence" value="ECO:0007669"/>
    <property type="project" value="UniProtKB-UniRule"/>
</dbReference>
<keyword evidence="10 12" id="KW-0704">Schiff base</keyword>
<evidence type="ECO:0000256" key="4">
    <source>
        <dbReference type="ARBA" id="ARBA00012086"/>
    </source>
</evidence>
<protein>
    <recommendedName>
        <fullName evidence="4 12">4-hydroxy-tetrahydrodipicolinate synthase</fullName>
        <shortName evidence="12">HTPA synthase</shortName>
        <ecNumber evidence="4 12">4.3.3.7</ecNumber>
    </recommendedName>
</protein>
<sequence>MFKGCYTALITPFIDEQIDMNGLDQLVSFQIENNVAGIVAVGTTGESPTLIWDEHNTVIKFIADKTQSKCACIAGTGSNNTKEAINAVRHAAVSGVSAVLLVDPYYNGPSSLEIRKEYYEPIAQKFPDLPMIPYIIPGRTGTQLLPEDLAILKQSYSNVKAVKEATGDFVNMKKTRQLCGVDFGIISGDDDKTCQMMTEPDIQASGVISVIANIAPRAVQDMVNAYEQKDYQKGEQLQKALSPLFKLVSVVTTENTPFGPVTCRARNPLPCKTLMQILGMPSGPCRQPTGKMTQNGISALIAAARTVNEKNPEIFAPLADFFNVNIDERLSDNKRHLPLTYTDKTGQSVY</sequence>
<evidence type="ECO:0000256" key="9">
    <source>
        <dbReference type="ARBA" id="ARBA00023239"/>
    </source>
</evidence>
<keyword evidence="6 12" id="KW-0028">Amino-acid biosynthesis</keyword>
<evidence type="ECO:0000256" key="12">
    <source>
        <dbReference type="HAMAP-Rule" id="MF_00418"/>
    </source>
</evidence>
<dbReference type="PANTHER" id="PTHR12128:SF66">
    <property type="entry name" value="4-HYDROXY-2-OXOGLUTARATE ALDOLASE, MITOCHONDRIAL"/>
    <property type="match status" value="1"/>
</dbReference>
<comment type="catalytic activity">
    <reaction evidence="11 12">
        <text>L-aspartate 4-semialdehyde + pyruvate = (2S,4S)-4-hydroxy-2,3,4,5-tetrahydrodipicolinate + H2O + H(+)</text>
        <dbReference type="Rhea" id="RHEA:34171"/>
        <dbReference type="ChEBI" id="CHEBI:15361"/>
        <dbReference type="ChEBI" id="CHEBI:15377"/>
        <dbReference type="ChEBI" id="CHEBI:15378"/>
        <dbReference type="ChEBI" id="CHEBI:67139"/>
        <dbReference type="ChEBI" id="CHEBI:537519"/>
        <dbReference type="EC" id="4.3.3.7"/>
    </reaction>
</comment>
<dbReference type="GO" id="GO:0009089">
    <property type="term" value="P:lysine biosynthetic process via diaminopimelate"/>
    <property type="evidence" value="ECO:0007669"/>
    <property type="project" value="UniProtKB-UniRule"/>
</dbReference>
<dbReference type="Pfam" id="PF00701">
    <property type="entry name" value="DHDPS"/>
    <property type="match status" value="1"/>
</dbReference>
<dbReference type="HAMAP" id="MF_00418">
    <property type="entry name" value="DapA"/>
    <property type="match status" value="1"/>
</dbReference>
<dbReference type="SUPFAM" id="SSF51569">
    <property type="entry name" value="Aldolase"/>
    <property type="match status" value="1"/>
</dbReference>
<evidence type="ECO:0000256" key="15">
    <source>
        <dbReference type="PIRSR" id="PIRSR001365-2"/>
    </source>
</evidence>
<dbReference type="PRINTS" id="PR00146">
    <property type="entry name" value="DHPICSNTHASE"/>
</dbReference>
<dbReference type="CDD" id="cd00950">
    <property type="entry name" value="DHDPS"/>
    <property type="match status" value="1"/>
</dbReference>
<evidence type="ECO:0000256" key="14">
    <source>
        <dbReference type="PIRSR" id="PIRSR001365-1"/>
    </source>
</evidence>
<accession>A0A1V1P956</accession>
<dbReference type="PROSITE" id="PS00665">
    <property type="entry name" value="DHDPS_1"/>
    <property type="match status" value="1"/>
</dbReference>
<evidence type="ECO:0000256" key="5">
    <source>
        <dbReference type="ARBA" id="ARBA00022490"/>
    </source>
</evidence>
<dbReference type="InterPro" id="IPR013785">
    <property type="entry name" value="Aldolase_TIM"/>
</dbReference>
<evidence type="ECO:0000256" key="13">
    <source>
        <dbReference type="PIRNR" id="PIRNR001365"/>
    </source>
</evidence>
<evidence type="ECO:0000256" key="3">
    <source>
        <dbReference type="ARBA" id="ARBA00007592"/>
    </source>
</evidence>
<evidence type="ECO:0000313" key="16">
    <source>
        <dbReference type="EMBL" id="ETR71303.1"/>
    </source>
</evidence>
<comment type="subcellular location">
    <subcellularLocation>
        <location evidence="12">Cytoplasm</location>
    </subcellularLocation>
</comment>
<feature type="active site" description="Schiff-base intermediate with substrate" evidence="12 14">
    <location>
        <position position="163"/>
    </location>
</feature>
<dbReference type="InterPro" id="IPR020624">
    <property type="entry name" value="Schiff_base-form_aldolases_CS"/>
</dbReference>
<feature type="site" description="Part of a proton relay during catalysis" evidence="12">
    <location>
        <position position="43"/>
    </location>
</feature>
<dbReference type="Gene3D" id="3.20.20.70">
    <property type="entry name" value="Aldolase class I"/>
    <property type="match status" value="1"/>
</dbReference>
<comment type="caution">
    <text evidence="16">The sequence shown here is derived from an EMBL/GenBank/DDBJ whole genome shotgun (WGS) entry which is preliminary data.</text>
</comment>
<evidence type="ECO:0000256" key="11">
    <source>
        <dbReference type="ARBA" id="ARBA00047836"/>
    </source>
</evidence>
<dbReference type="EC" id="4.3.3.7" evidence="4 12"/>
<keyword evidence="7 12" id="KW-0220">Diaminopimelate biosynthesis</keyword>
<proteinExistence type="inferred from homology"/>
<gene>
    <name evidence="12 16" type="primary">dapA</name>
    <name evidence="16" type="ORF">OMM_02584</name>
</gene>
<evidence type="ECO:0000256" key="2">
    <source>
        <dbReference type="ARBA" id="ARBA00005120"/>
    </source>
</evidence>
<dbReference type="EMBL" id="ATBP01000288">
    <property type="protein sequence ID" value="ETR71303.1"/>
    <property type="molecule type" value="Genomic_DNA"/>
</dbReference>
<keyword evidence="9 12" id="KW-0456">Lyase</keyword>
<feature type="binding site" evidence="12 15">
    <location>
        <position position="44"/>
    </location>
    <ligand>
        <name>pyruvate</name>
        <dbReference type="ChEBI" id="CHEBI:15361"/>
    </ligand>
</feature>
<comment type="function">
    <text evidence="1 12">Catalyzes the condensation of (S)-aspartate-beta-semialdehyde [(S)-ASA] and pyruvate to 4-hydroxy-tetrahydrodipicolinate (HTPA).</text>
</comment>
<name>A0A1V1P956_9BACT</name>
<dbReference type="Proteomes" id="UP000189670">
    <property type="component" value="Unassembled WGS sequence"/>
</dbReference>
<keyword evidence="8 12" id="KW-0457">Lysine biosynthesis</keyword>
<evidence type="ECO:0000256" key="10">
    <source>
        <dbReference type="ARBA" id="ARBA00023270"/>
    </source>
</evidence>